<evidence type="ECO:0000256" key="1">
    <source>
        <dbReference type="ARBA" id="ARBA00004651"/>
    </source>
</evidence>
<feature type="transmembrane region" description="Helical" evidence="6">
    <location>
        <begin position="160"/>
        <end position="185"/>
    </location>
</feature>
<keyword evidence="2" id="KW-1003">Cell membrane</keyword>
<feature type="transmembrane region" description="Helical" evidence="6">
    <location>
        <begin position="232"/>
        <end position="260"/>
    </location>
</feature>
<dbReference type="EMBL" id="FXWG01000002">
    <property type="protein sequence ID" value="SMQ69015.1"/>
    <property type="molecule type" value="Genomic_DNA"/>
</dbReference>
<keyword evidence="4 6" id="KW-1133">Transmembrane helix</keyword>
<dbReference type="AlphaFoldDB" id="A0A1Y6F2E6"/>
<keyword evidence="5 6" id="KW-0472">Membrane</keyword>
<dbReference type="PIRSF" id="PIRSF035875">
    <property type="entry name" value="RNase_BN"/>
    <property type="match status" value="1"/>
</dbReference>
<keyword evidence="8" id="KW-1185">Reference proteome</keyword>
<reference evidence="8" key="1">
    <citation type="submission" date="2017-04" db="EMBL/GenBank/DDBJ databases">
        <authorList>
            <person name="Varghese N."/>
            <person name="Submissions S."/>
        </authorList>
    </citation>
    <scope>NUCLEOTIDE SEQUENCE [LARGE SCALE GENOMIC DNA]</scope>
</reference>
<sequence length="265" mass="27067">MGSVIDRAKRAWSDASEENITLLSAGIAFYAFLAMVPLLAVVVLTYGLVADAETVAGHAQTLAETLPPSAAQLVTDQLDSVIETRTGAQGLGLLLALSLALFSARSGALAIITGMNIAFHADENRGILKANLMALAITAGAVLALGLVAGASALSGMLRAGFAGAASFLVVGAAGFAGACILYRIGPNRPSPAWHDIRPGAALFAIGWMIASAGFGFYAANLGSYNATYGSLGAVIVLMTWLFLSAFFLLFGAHFSAVCARAPAK</sequence>
<dbReference type="Proteomes" id="UP000194420">
    <property type="component" value="Unassembled WGS sequence"/>
</dbReference>
<dbReference type="PANTHER" id="PTHR30213:SF0">
    <property type="entry name" value="UPF0761 MEMBRANE PROTEIN YIHY"/>
    <property type="match status" value="1"/>
</dbReference>
<accession>A0A1Y6F2E6</accession>
<dbReference type="NCBIfam" id="TIGR00765">
    <property type="entry name" value="yihY_not_rbn"/>
    <property type="match status" value="1"/>
</dbReference>
<evidence type="ECO:0000256" key="3">
    <source>
        <dbReference type="ARBA" id="ARBA00022692"/>
    </source>
</evidence>
<organism evidence="7 8">
    <name type="scientific">Altererythrobacter xiamenensis</name>
    <dbReference type="NCBI Taxonomy" id="1316679"/>
    <lineage>
        <taxon>Bacteria</taxon>
        <taxon>Pseudomonadati</taxon>
        <taxon>Pseudomonadota</taxon>
        <taxon>Alphaproteobacteria</taxon>
        <taxon>Sphingomonadales</taxon>
        <taxon>Erythrobacteraceae</taxon>
        <taxon>Altererythrobacter</taxon>
    </lineage>
</organism>
<protein>
    <submittedName>
        <fullName evidence="7">Membrane protein</fullName>
    </submittedName>
</protein>
<comment type="subcellular location">
    <subcellularLocation>
        <location evidence="1">Cell membrane</location>
        <topology evidence="1">Multi-pass membrane protein</topology>
    </subcellularLocation>
</comment>
<dbReference type="RefSeq" id="WP_234989976.1">
    <property type="nucleotide sequence ID" value="NZ_FXWG01000002.1"/>
</dbReference>
<feature type="transmembrane region" description="Helical" evidence="6">
    <location>
        <begin position="93"/>
        <end position="119"/>
    </location>
</feature>
<evidence type="ECO:0000256" key="2">
    <source>
        <dbReference type="ARBA" id="ARBA00022475"/>
    </source>
</evidence>
<dbReference type="GO" id="GO:0005886">
    <property type="term" value="C:plasma membrane"/>
    <property type="evidence" value="ECO:0007669"/>
    <property type="project" value="UniProtKB-SubCell"/>
</dbReference>
<dbReference type="PANTHER" id="PTHR30213">
    <property type="entry name" value="INNER MEMBRANE PROTEIN YHJD"/>
    <property type="match status" value="1"/>
</dbReference>
<name>A0A1Y6F2E6_9SPHN</name>
<gene>
    <name evidence="7" type="ORF">SAMN06297468_1273</name>
</gene>
<feature type="transmembrane region" description="Helical" evidence="6">
    <location>
        <begin position="131"/>
        <end position="154"/>
    </location>
</feature>
<keyword evidence="3 6" id="KW-0812">Transmembrane</keyword>
<dbReference type="InterPro" id="IPR017039">
    <property type="entry name" value="Virul_fac_BrkB"/>
</dbReference>
<feature type="transmembrane region" description="Helical" evidence="6">
    <location>
        <begin position="20"/>
        <end position="49"/>
    </location>
</feature>
<evidence type="ECO:0000256" key="4">
    <source>
        <dbReference type="ARBA" id="ARBA00022989"/>
    </source>
</evidence>
<proteinExistence type="predicted"/>
<evidence type="ECO:0000313" key="7">
    <source>
        <dbReference type="EMBL" id="SMQ69015.1"/>
    </source>
</evidence>
<evidence type="ECO:0000256" key="5">
    <source>
        <dbReference type="ARBA" id="ARBA00023136"/>
    </source>
</evidence>
<evidence type="ECO:0000313" key="8">
    <source>
        <dbReference type="Proteomes" id="UP000194420"/>
    </source>
</evidence>
<feature type="transmembrane region" description="Helical" evidence="6">
    <location>
        <begin position="197"/>
        <end position="220"/>
    </location>
</feature>
<dbReference type="Pfam" id="PF03631">
    <property type="entry name" value="Virul_fac_BrkB"/>
    <property type="match status" value="1"/>
</dbReference>
<evidence type="ECO:0000256" key="6">
    <source>
        <dbReference type="SAM" id="Phobius"/>
    </source>
</evidence>